<sequence>MKNNKEPCDKISTIESPFEKSTEKVNITVLPSEPNVIISNDIDFNSVTTALNSLSLELKNQQEQLKSIAEPNIADWAIVLSTIISLVVAVVALRYSVRESKQRSIEAKKIEELNHKKSVADKEAEMLAIERQKLSVKPYIILQTNHSINNGIFEAHLINKGVGPAILKSFSMFVGDQKLDANMPLHAAIDSVLANDEHEYDINAVFGLESMAISPSDSIMLYHVKLHNLDEDLTNSYAVHKALTSFRYGIEYESLYGECKKEFFAGW</sequence>
<evidence type="ECO:0000313" key="3">
    <source>
        <dbReference type="Proteomes" id="UP000595101"/>
    </source>
</evidence>
<dbReference type="RefSeq" id="WP_197929453.1">
    <property type="nucleotide sequence ID" value="NZ_CP065745.1"/>
</dbReference>
<feature type="transmembrane region" description="Helical" evidence="1">
    <location>
        <begin position="73"/>
        <end position="93"/>
    </location>
</feature>
<dbReference type="Proteomes" id="UP000595101">
    <property type="component" value="Chromosome"/>
</dbReference>
<keyword evidence="1" id="KW-0812">Transmembrane</keyword>
<name>A0A7T2UNN2_9GAMM</name>
<protein>
    <submittedName>
        <fullName evidence="2">Uncharacterized protein</fullName>
    </submittedName>
</protein>
<dbReference type="AlphaFoldDB" id="A0A7T2UNN2"/>
<organism evidence="2 3">
    <name type="scientific">Aeromonas allosaccharophila</name>
    <dbReference type="NCBI Taxonomy" id="656"/>
    <lineage>
        <taxon>Bacteria</taxon>
        <taxon>Pseudomonadati</taxon>
        <taxon>Pseudomonadota</taxon>
        <taxon>Gammaproteobacteria</taxon>
        <taxon>Aeromonadales</taxon>
        <taxon>Aeromonadaceae</taxon>
        <taxon>Aeromonas</taxon>
    </lineage>
</organism>
<gene>
    <name evidence="2" type="ORF">I6G90_01660</name>
</gene>
<proteinExistence type="predicted"/>
<dbReference type="GeneID" id="60784272"/>
<evidence type="ECO:0000256" key="1">
    <source>
        <dbReference type="SAM" id="Phobius"/>
    </source>
</evidence>
<keyword evidence="1" id="KW-0472">Membrane</keyword>
<keyword evidence="1" id="KW-1133">Transmembrane helix</keyword>
<evidence type="ECO:0000313" key="2">
    <source>
        <dbReference type="EMBL" id="QPR55178.1"/>
    </source>
</evidence>
<accession>A0A7T2UNN2</accession>
<dbReference type="KEGG" id="aall:I6G90_01660"/>
<reference evidence="2 3" key="1">
    <citation type="submission" date="2020-12" db="EMBL/GenBank/DDBJ databases">
        <title>FDA dAtabase for Regulatory Grade micrObial Sequences (FDA-ARGOS): Supporting development and validation of Infectious Disease Dx tests.</title>
        <authorList>
            <person name="Sproer C."/>
            <person name="Gronow S."/>
            <person name="Severitt S."/>
            <person name="Schroder I."/>
            <person name="Tallon L."/>
            <person name="Sadzewicz L."/>
            <person name="Zhao X."/>
            <person name="Boylan J."/>
            <person name="Ott S."/>
            <person name="Bowen H."/>
            <person name="Vavikolanu K."/>
            <person name="Mehta A."/>
            <person name="Aluvathingal J."/>
            <person name="Nadendla S."/>
            <person name="Lowell S."/>
            <person name="Myers T."/>
            <person name="Yan Y."/>
            <person name="Sichtig H."/>
        </authorList>
    </citation>
    <scope>NUCLEOTIDE SEQUENCE [LARGE SCALE GENOMIC DNA]</scope>
    <source>
        <strain evidence="2 3">FDAARGOS_933</strain>
    </source>
</reference>
<dbReference type="EMBL" id="CP065745">
    <property type="protein sequence ID" value="QPR55178.1"/>
    <property type="molecule type" value="Genomic_DNA"/>
</dbReference>